<sequence>MNRRDTLKAIGLTALSAGTLLEACNPKPAPAPAAAATPTDVPGREPFEVERDKRLQAEKFFTDAELATITVLVDIIIPKDDHSGSASEAGVPAYIEFVSKDEPDTQVPLRGGLRWLDLQCLERYGQAFTGCTHDQQIQLIDQIAYPGKADPAMQQGVAFFSRLRDLTASGFYTSEMGVKDLGYVGNRPGTWTGVPPEVLKQYGLEGV</sequence>
<keyword evidence="2" id="KW-1185">Reference proteome</keyword>
<proteinExistence type="predicted"/>
<name>A0A4R8DT81_9BACT</name>
<dbReference type="AlphaFoldDB" id="A0A4R8DT81"/>
<dbReference type="OrthoDB" id="129242at2"/>
<gene>
    <name evidence="1" type="ORF">EDB95_2540</name>
</gene>
<evidence type="ECO:0000313" key="1">
    <source>
        <dbReference type="EMBL" id="TDX01502.1"/>
    </source>
</evidence>
<accession>A0A4R8DT81</accession>
<dbReference type="EMBL" id="SODV01000001">
    <property type="protein sequence ID" value="TDX01502.1"/>
    <property type="molecule type" value="Genomic_DNA"/>
</dbReference>
<dbReference type="InterPro" id="IPR027056">
    <property type="entry name" value="Gluconate_2DH_su3"/>
</dbReference>
<protein>
    <submittedName>
        <fullName evidence="1">Gluconate 2-dehydrogenase subunit 3-like protein</fullName>
    </submittedName>
</protein>
<dbReference type="RefSeq" id="WP_133994091.1">
    <property type="nucleotide sequence ID" value="NZ_SODV01000001.1"/>
</dbReference>
<dbReference type="Pfam" id="PF13618">
    <property type="entry name" value="Gluconate_2-dh3"/>
    <property type="match status" value="1"/>
</dbReference>
<evidence type="ECO:0000313" key="2">
    <source>
        <dbReference type="Proteomes" id="UP000294498"/>
    </source>
</evidence>
<dbReference type="Proteomes" id="UP000294498">
    <property type="component" value="Unassembled WGS sequence"/>
</dbReference>
<comment type="caution">
    <text evidence="1">The sequence shown here is derived from an EMBL/GenBank/DDBJ whole genome shotgun (WGS) entry which is preliminary data.</text>
</comment>
<reference evidence="1 2" key="1">
    <citation type="submission" date="2019-03" db="EMBL/GenBank/DDBJ databases">
        <title>Genomic Encyclopedia of Type Strains, Phase IV (KMG-IV): sequencing the most valuable type-strain genomes for metagenomic binning, comparative biology and taxonomic classification.</title>
        <authorList>
            <person name="Goeker M."/>
        </authorList>
    </citation>
    <scope>NUCLEOTIDE SEQUENCE [LARGE SCALE GENOMIC DNA]</scope>
    <source>
        <strain evidence="1 2">DSM 100059</strain>
    </source>
</reference>
<organism evidence="1 2">
    <name type="scientific">Dinghuibacter silviterrae</name>
    <dbReference type="NCBI Taxonomy" id="1539049"/>
    <lineage>
        <taxon>Bacteria</taxon>
        <taxon>Pseudomonadati</taxon>
        <taxon>Bacteroidota</taxon>
        <taxon>Chitinophagia</taxon>
        <taxon>Chitinophagales</taxon>
        <taxon>Chitinophagaceae</taxon>
        <taxon>Dinghuibacter</taxon>
    </lineage>
</organism>